<dbReference type="Proteomes" id="UP000269945">
    <property type="component" value="Unassembled WGS sequence"/>
</dbReference>
<sequence>MSRGGKGGQECARAGVDEEHVGWRAWEIGVC</sequence>
<organism evidence="1 2">
    <name type="scientific">Gulo gulo</name>
    <name type="common">Wolverine</name>
    <name type="synonym">Gluton</name>
    <dbReference type="NCBI Taxonomy" id="48420"/>
    <lineage>
        <taxon>Eukaryota</taxon>
        <taxon>Metazoa</taxon>
        <taxon>Chordata</taxon>
        <taxon>Craniata</taxon>
        <taxon>Vertebrata</taxon>
        <taxon>Euteleostomi</taxon>
        <taxon>Mammalia</taxon>
        <taxon>Eutheria</taxon>
        <taxon>Laurasiatheria</taxon>
        <taxon>Carnivora</taxon>
        <taxon>Caniformia</taxon>
        <taxon>Musteloidea</taxon>
        <taxon>Mustelidae</taxon>
        <taxon>Guloninae</taxon>
        <taxon>Gulo</taxon>
    </lineage>
</organism>
<evidence type="ECO:0000313" key="1">
    <source>
        <dbReference type="EMBL" id="VCW76786.1"/>
    </source>
</evidence>
<dbReference type="AlphaFoldDB" id="A0A9X9LM78"/>
<proteinExistence type="predicted"/>
<reference evidence="1 2" key="1">
    <citation type="submission" date="2018-10" db="EMBL/GenBank/DDBJ databases">
        <authorList>
            <person name="Ekblom R."/>
            <person name="Jareborg N."/>
        </authorList>
    </citation>
    <scope>NUCLEOTIDE SEQUENCE [LARGE SCALE GENOMIC DNA]</scope>
    <source>
        <tissue evidence="1">Muscle</tissue>
    </source>
</reference>
<feature type="non-terminal residue" evidence="1">
    <location>
        <position position="1"/>
    </location>
</feature>
<dbReference type="EMBL" id="CYRY02007906">
    <property type="protein sequence ID" value="VCW76786.1"/>
    <property type="molecule type" value="Genomic_DNA"/>
</dbReference>
<gene>
    <name evidence="1" type="ORF">BN2614_LOCUS5</name>
</gene>
<protein>
    <submittedName>
        <fullName evidence="1">Uncharacterized protein</fullName>
    </submittedName>
</protein>
<keyword evidence="2" id="KW-1185">Reference proteome</keyword>
<accession>A0A9X9LM78</accession>
<name>A0A9X9LM78_GULGU</name>
<comment type="caution">
    <text evidence="1">The sequence shown here is derived from an EMBL/GenBank/DDBJ whole genome shotgun (WGS) entry which is preliminary data.</text>
</comment>
<evidence type="ECO:0000313" key="2">
    <source>
        <dbReference type="Proteomes" id="UP000269945"/>
    </source>
</evidence>